<dbReference type="Proteomes" id="UP000664495">
    <property type="component" value="Unassembled WGS sequence"/>
</dbReference>
<protein>
    <submittedName>
        <fullName evidence="1">Uncharacterized protein</fullName>
    </submittedName>
</protein>
<gene>
    <name evidence="1" type="ORF">JZO85_02665</name>
</gene>
<dbReference type="EMBL" id="JAFLVR010000005">
    <property type="protein sequence ID" value="MBO0451152.1"/>
    <property type="molecule type" value="Genomic_DNA"/>
</dbReference>
<proteinExistence type="predicted"/>
<keyword evidence="2" id="KW-1185">Reference proteome</keyword>
<organism evidence="1 2">
    <name type="scientific">Candidatus Enterococcus murrayae</name>
    <dbReference type="NCBI Taxonomy" id="2815321"/>
    <lineage>
        <taxon>Bacteria</taxon>
        <taxon>Bacillati</taxon>
        <taxon>Bacillota</taxon>
        <taxon>Bacilli</taxon>
        <taxon>Lactobacillales</taxon>
        <taxon>Enterococcaceae</taxon>
        <taxon>Enterococcus</taxon>
    </lineage>
</organism>
<accession>A0ABS3HCI2</accession>
<dbReference type="RefSeq" id="WP_206918150.1">
    <property type="nucleotide sequence ID" value="NZ_JAFLVR010000005.1"/>
</dbReference>
<evidence type="ECO:0000313" key="1">
    <source>
        <dbReference type="EMBL" id="MBO0451152.1"/>
    </source>
</evidence>
<evidence type="ECO:0000313" key="2">
    <source>
        <dbReference type="Proteomes" id="UP000664495"/>
    </source>
</evidence>
<reference evidence="1 2" key="1">
    <citation type="submission" date="2021-03" db="EMBL/GenBank/DDBJ databases">
        <title>Enterococcal diversity collection.</title>
        <authorList>
            <person name="Gilmore M.S."/>
            <person name="Schwartzman J."/>
            <person name="Van Tyne D."/>
            <person name="Martin M."/>
            <person name="Earl A.M."/>
            <person name="Manson A.L."/>
            <person name="Straub T."/>
            <person name="Salamzade R."/>
            <person name="Saavedra J."/>
            <person name="Lebreton F."/>
            <person name="Prichula J."/>
            <person name="Schaufler K."/>
            <person name="Gaca A."/>
            <person name="Sgardioli B."/>
            <person name="Wagenaar J."/>
            <person name="Strong T."/>
        </authorList>
    </citation>
    <scope>NUCLEOTIDE SEQUENCE [LARGE SCALE GENOMIC DNA]</scope>
    <source>
        <strain evidence="1 2">MJM16</strain>
    </source>
</reference>
<name>A0ABS3HCI2_9ENTE</name>
<sequence>MSEKYYRVKTAAKLIDPNFSARTLYSWIAKVEKRTTYHFLRKSILRNGIPVVQILLKEEDIQLLKKLYSLRNKEKKDLTAAIFATFLSPEELDERLTMERNIF</sequence>
<comment type="caution">
    <text evidence="1">The sequence shown here is derived from an EMBL/GenBank/DDBJ whole genome shotgun (WGS) entry which is preliminary data.</text>
</comment>